<keyword evidence="5 12" id="KW-0418">Kinase</keyword>
<feature type="domain" description="Histidine kinase" evidence="8">
    <location>
        <begin position="657"/>
        <end position="854"/>
    </location>
</feature>
<dbReference type="GeneID" id="25394188"/>
<evidence type="ECO:0000259" key="10">
    <source>
        <dbReference type="PROSITE" id="PS50112"/>
    </source>
</evidence>
<dbReference type="InterPro" id="IPR004358">
    <property type="entry name" value="Sig_transdc_His_kin-like_C"/>
</dbReference>
<dbReference type="InterPro" id="IPR018771">
    <property type="entry name" value="PocR_dom"/>
</dbReference>
<dbReference type="OrthoDB" id="230688at2157"/>
<dbReference type="PRINTS" id="PR00344">
    <property type="entry name" value="BCTRLSENSOR"/>
</dbReference>
<evidence type="ECO:0000256" key="7">
    <source>
        <dbReference type="SAM" id="Coils"/>
    </source>
</evidence>
<feature type="domain" description="PAC" evidence="11">
    <location>
        <begin position="593"/>
        <end position="646"/>
    </location>
</feature>
<accession>B8GKS7</accession>
<dbReference type="AlphaFoldDB" id="B8GKS7"/>
<feature type="domain" description="PAC" evidence="11">
    <location>
        <begin position="227"/>
        <end position="277"/>
    </location>
</feature>
<dbReference type="HOGENOM" id="CLU_000445_114_58_2"/>
<dbReference type="SMART" id="SM00091">
    <property type="entry name" value="PAS"/>
    <property type="match status" value="2"/>
</dbReference>
<dbReference type="SUPFAM" id="SSF52172">
    <property type="entry name" value="CheY-like"/>
    <property type="match status" value="1"/>
</dbReference>
<keyword evidence="3 6" id="KW-0597">Phosphoprotein</keyword>
<dbReference type="PANTHER" id="PTHR43304">
    <property type="entry name" value="PHYTOCHROME-LIKE PROTEIN CPH1"/>
    <property type="match status" value="1"/>
</dbReference>
<dbReference type="InterPro" id="IPR013656">
    <property type="entry name" value="PAS_4"/>
</dbReference>
<dbReference type="Pfam" id="PF02518">
    <property type="entry name" value="HATPase_c"/>
    <property type="match status" value="1"/>
</dbReference>
<dbReference type="InterPro" id="IPR052162">
    <property type="entry name" value="Sensor_kinase/Photoreceptor"/>
</dbReference>
<evidence type="ECO:0000256" key="5">
    <source>
        <dbReference type="ARBA" id="ARBA00022777"/>
    </source>
</evidence>
<dbReference type="EC" id="2.7.13.3" evidence="2"/>
<dbReference type="EMBL" id="CP001338">
    <property type="protein sequence ID" value="ACL17223.1"/>
    <property type="molecule type" value="Genomic_DNA"/>
</dbReference>
<dbReference type="Pfam" id="PF10114">
    <property type="entry name" value="PocR"/>
    <property type="match status" value="1"/>
</dbReference>
<gene>
    <name evidence="12" type="ordered locus">Mpal_1919</name>
</gene>
<dbReference type="eggNOG" id="arCOG06193">
    <property type="taxonomic scope" value="Archaea"/>
</dbReference>
<dbReference type="InterPro" id="IPR035965">
    <property type="entry name" value="PAS-like_dom_sf"/>
</dbReference>
<dbReference type="CDD" id="cd00130">
    <property type="entry name" value="PAS"/>
    <property type="match status" value="2"/>
</dbReference>
<dbReference type="SMART" id="SM00448">
    <property type="entry name" value="REC"/>
    <property type="match status" value="1"/>
</dbReference>
<evidence type="ECO:0000259" key="9">
    <source>
        <dbReference type="PROSITE" id="PS50110"/>
    </source>
</evidence>
<dbReference type="InterPro" id="IPR000014">
    <property type="entry name" value="PAS"/>
</dbReference>
<dbReference type="GO" id="GO:0006355">
    <property type="term" value="P:regulation of DNA-templated transcription"/>
    <property type="evidence" value="ECO:0007669"/>
    <property type="project" value="InterPro"/>
</dbReference>
<sequence length="862" mass="98040">MIAQYHILYVDDEPSLLEVGRIFLERYKDFTITTALNAPEAIQMLEQENFDAIISDYQMPGMNGIEFLIEVRTRFGSIPFILFTGRGREEVVIQAINNGADHYLQKGGEPVSQFAELGHKVRLAVQQRRAEASIRDHERREADILNFLPDPTFAIDTRGVVIAWNRAMEKMTGVSAAEMLGKGKYEYAIPFYHERRPGLIDLILHDDPTVAARYPTMKRNGETIVGESISSALFNGKRAKIWFTAAPLYNNLGVITGAIESIRDVTEIKRTEEELLKKNDELCASYEQITATEEELRANLDELSRQEQALRESDRRVRQKLESLLAPEDTTDSLDLGDLIDTETLLLLMTDITRLTGVITAILDTKGNVLVASGWQEICTRFHRANPVTAGFCTESDLHLANNLKQGEYVAYKCRNNLWDVVTPLYIGDKHMGNIFMGQFIYDDEVVDESIFIEQALKYGFDRDEYLAAYHRVPRISRERVDELMGYLVKLTSFISRLSYSNLKLARTVKERDDLLGYLHKSEDKFRTLVENIPQKIFIKDRDYRYVSSNEKFAQDFGIHADEIVGRSDTDLFSPEFAAKYHADDIRVMETGQTEEFEEIYRLEGRDIWIHTIKTVVRDKNGEITGVLGAFWDITERKRAEEALHLANRKLTLLSSLTRHDITNQLTVLMGYLAILRMELFDPGLDDAFLKISTTLQRISTMILFTREYEAIGVMAPVWQNIHSLVDTAAVQTPFGQVELKNDLPADLEVFADPLVVKVFYNLVDNSVRYGGKITIIRFSVQELGDDLVVVCEDDGEGIVPEEKEMIFEHGFGKNTGLGLSLSKEILDITGITIRETGEPGEGARFEMIVPRGGYRFESGTR</sequence>
<dbReference type="PROSITE" id="PS50113">
    <property type="entry name" value="PAC"/>
    <property type="match status" value="2"/>
</dbReference>
<dbReference type="PANTHER" id="PTHR43304:SF1">
    <property type="entry name" value="PAC DOMAIN-CONTAINING PROTEIN"/>
    <property type="match status" value="1"/>
</dbReference>
<evidence type="ECO:0000256" key="1">
    <source>
        <dbReference type="ARBA" id="ARBA00000085"/>
    </source>
</evidence>
<evidence type="ECO:0000256" key="3">
    <source>
        <dbReference type="ARBA" id="ARBA00022553"/>
    </source>
</evidence>
<evidence type="ECO:0000313" key="12">
    <source>
        <dbReference type="EMBL" id="ACL17223.1"/>
    </source>
</evidence>
<dbReference type="InterPro" id="IPR000700">
    <property type="entry name" value="PAS-assoc_C"/>
</dbReference>
<evidence type="ECO:0000259" key="8">
    <source>
        <dbReference type="PROSITE" id="PS50109"/>
    </source>
</evidence>
<dbReference type="Gene3D" id="3.30.565.10">
    <property type="entry name" value="Histidine kinase-like ATPase, C-terminal domain"/>
    <property type="match status" value="1"/>
</dbReference>
<dbReference type="PROSITE" id="PS50109">
    <property type="entry name" value="HIS_KIN"/>
    <property type="match status" value="1"/>
</dbReference>
<dbReference type="Pfam" id="PF00072">
    <property type="entry name" value="Response_reg"/>
    <property type="match status" value="1"/>
</dbReference>
<proteinExistence type="predicted"/>
<dbReference type="STRING" id="521011.Mpal_1919"/>
<dbReference type="PROSITE" id="PS50112">
    <property type="entry name" value="PAS"/>
    <property type="match status" value="2"/>
</dbReference>
<evidence type="ECO:0000259" key="11">
    <source>
        <dbReference type="PROSITE" id="PS50113"/>
    </source>
</evidence>
<feature type="modified residue" description="4-aspartylphosphate" evidence="6">
    <location>
        <position position="56"/>
    </location>
</feature>
<dbReference type="InterPro" id="IPR001789">
    <property type="entry name" value="Sig_transdc_resp-reg_receiver"/>
</dbReference>
<dbReference type="InterPro" id="IPR011006">
    <property type="entry name" value="CheY-like_superfamily"/>
</dbReference>
<dbReference type="InterPro" id="IPR003594">
    <property type="entry name" value="HATPase_dom"/>
</dbReference>
<feature type="domain" description="PAS" evidence="10">
    <location>
        <begin position="522"/>
        <end position="576"/>
    </location>
</feature>
<feature type="coiled-coil region" evidence="7">
    <location>
        <begin position="286"/>
        <end position="313"/>
    </location>
</feature>
<dbReference type="SUPFAM" id="SSF55874">
    <property type="entry name" value="ATPase domain of HSP90 chaperone/DNA topoisomerase II/histidine kinase"/>
    <property type="match status" value="1"/>
</dbReference>
<dbReference type="KEGG" id="mpl:Mpal_1919"/>
<dbReference type="GO" id="GO:0000160">
    <property type="term" value="P:phosphorelay signal transduction system"/>
    <property type="evidence" value="ECO:0007669"/>
    <property type="project" value="InterPro"/>
</dbReference>
<feature type="domain" description="Response regulatory" evidence="9">
    <location>
        <begin position="6"/>
        <end position="121"/>
    </location>
</feature>
<evidence type="ECO:0000256" key="2">
    <source>
        <dbReference type="ARBA" id="ARBA00012438"/>
    </source>
</evidence>
<organism evidence="12 13">
    <name type="scientific">Methanosphaerula palustris (strain ATCC BAA-1556 / DSM 19958 / E1-9c)</name>
    <dbReference type="NCBI Taxonomy" id="521011"/>
    <lineage>
        <taxon>Archaea</taxon>
        <taxon>Methanobacteriati</taxon>
        <taxon>Methanobacteriota</taxon>
        <taxon>Stenosarchaea group</taxon>
        <taxon>Methanomicrobia</taxon>
        <taxon>Methanomicrobiales</taxon>
        <taxon>Methanoregulaceae</taxon>
        <taxon>Methanosphaerula</taxon>
    </lineage>
</organism>
<evidence type="ECO:0000256" key="4">
    <source>
        <dbReference type="ARBA" id="ARBA00022679"/>
    </source>
</evidence>
<dbReference type="Proteomes" id="UP000002457">
    <property type="component" value="Chromosome"/>
</dbReference>
<dbReference type="Gene3D" id="3.40.50.2300">
    <property type="match status" value="1"/>
</dbReference>
<reference evidence="12 13" key="1">
    <citation type="journal article" date="2015" name="Genome Announc.">
        <title>Complete Genome Sequence of Methanosphaerula palustris E1-9CT, a Hydrogenotrophic Methanogen Isolated from a Minerotrophic Fen Peatland.</title>
        <authorList>
            <person name="Cadillo-Quiroz H."/>
            <person name="Browne P."/>
            <person name="Kyrpides N."/>
            <person name="Woyke T."/>
            <person name="Goodwin L."/>
            <person name="Detter C."/>
            <person name="Yavitt J.B."/>
            <person name="Zinder S.H."/>
        </authorList>
    </citation>
    <scope>NUCLEOTIDE SEQUENCE [LARGE SCALE GENOMIC DNA]</scope>
    <source>
        <strain evidence="13">ATCC BAA-1556 / DSM 19958 / E1-9c</strain>
    </source>
</reference>
<dbReference type="Pfam" id="PF00989">
    <property type="entry name" value="PAS"/>
    <property type="match status" value="1"/>
</dbReference>
<dbReference type="CDD" id="cd00075">
    <property type="entry name" value="HATPase"/>
    <property type="match status" value="1"/>
</dbReference>
<dbReference type="NCBIfam" id="TIGR00229">
    <property type="entry name" value="sensory_box"/>
    <property type="match status" value="2"/>
</dbReference>
<dbReference type="InterPro" id="IPR013767">
    <property type="entry name" value="PAS_fold"/>
</dbReference>
<dbReference type="eggNOG" id="arCOG06192">
    <property type="taxonomic scope" value="Archaea"/>
</dbReference>
<dbReference type="GO" id="GO:0004673">
    <property type="term" value="F:protein histidine kinase activity"/>
    <property type="evidence" value="ECO:0007669"/>
    <property type="project" value="UniProtKB-EC"/>
</dbReference>
<protein>
    <recommendedName>
        <fullName evidence="2">histidine kinase</fullName>
        <ecNumber evidence="2">2.7.13.3</ecNumber>
    </recommendedName>
</protein>
<dbReference type="eggNOG" id="arCOG06721">
    <property type="taxonomic scope" value="Archaea"/>
</dbReference>
<feature type="domain" description="PAS" evidence="10">
    <location>
        <begin position="137"/>
        <end position="182"/>
    </location>
</feature>
<dbReference type="eggNOG" id="arCOG02385">
    <property type="taxonomic scope" value="Archaea"/>
</dbReference>
<keyword evidence="4" id="KW-0808">Transferase</keyword>
<evidence type="ECO:0000256" key="6">
    <source>
        <dbReference type="PROSITE-ProRule" id="PRU00169"/>
    </source>
</evidence>
<dbReference type="RefSeq" id="WP_012618542.1">
    <property type="nucleotide sequence ID" value="NC_011832.1"/>
</dbReference>
<comment type="catalytic activity">
    <reaction evidence="1">
        <text>ATP + protein L-histidine = ADP + protein N-phospho-L-histidine.</text>
        <dbReference type="EC" id="2.7.13.3"/>
    </reaction>
</comment>
<name>B8GKS7_METPE</name>
<keyword evidence="13" id="KW-1185">Reference proteome</keyword>
<dbReference type="Pfam" id="PF08448">
    <property type="entry name" value="PAS_4"/>
    <property type="match status" value="1"/>
</dbReference>
<dbReference type="SUPFAM" id="SSF55785">
    <property type="entry name" value="PYP-like sensor domain (PAS domain)"/>
    <property type="match status" value="2"/>
</dbReference>
<dbReference type="PROSITE" id="PS50110">
    <property type="entry name" value="RESPONSE_REGULATORY"/>
    <property type="match status" value="1"/>
</dbReference>
<dbReference type="InterPro" id="IPR036890">
    <property type="entry name" value="HATPase_C_sf"/>
</dbReference>
<dbReference type="Gene3D" id="3.30.450.20">
    <property type="entry name" value="PAS domain"/>
    <property type="match status" value="2"/>
</dbReference>
<evidence type="ECO:0000313" key="13">
    <source>
        <dbReference type="Proteomes" id="UP000002457"/>
    </source>
</evidence>
<dbReference type="SMART" id="SM00387">
    <property type="entry name" value="HATPase_c"/>
    <property type="match status" value="1"/>
</dbReference>
<dbReference type="InterPro" id="IPR005467">
    <property type="entry name" value="His_kinase_dom"/>
</dbReference>
<keyword evidence="7" id="KW-0175">Coiled coil</keyword>